<feature type="transmembrane region" description="Helical" evidence="1">
    <location>
        <begin position="48"/>
        <end position="68"/>
    </location>
</feature>
<keyword evidence="1" id="KW-1133">Transmembrane helix</keyword>
<accession>A0A1I3CRM5</accession>
<name>A0A1I3CRM5_9EURY</name>
<evidence type="ECO:0008006" key="4">
    <source>
        <dbReference type="Google" id="ProtNLM"/>
    </source>
</evidence>
<reference evidence="2 3" key="1">
    <citation type="submission" date="2016-10" db="EMBL/GenBank/DDBJ databases">
        <authorList>
            <person name="Varghese N."/>
            <person name="Submissions S."/>
        </authorList>
    </citation>
    <scope>NUCLEOTIDE SEQUENCE [LARGE SCALE GENOMIC DNA]</scope>
    <source>
        <strain evidence="2 3">CGMCC 1.6377</strain>
    </source>
</reference>
<proteinExistence type="predicted"/>
<protein>
    <recommendedName>
        <fullName evidence="4">Sulfite exporter TauE/SafE</fullName>
    </recommendedName>
</protein>
<dbReference type="EMBL" id="FOPZ01000028">
    <property type="protein sequence ID" value="SFH77165.1"/>
    <property type="molecule type" value="Genomic_DNA"/>
</dbReference>
<evidence type="ECO:0000256" key="1">
    <source>
        <dbReference type="SAM" id="Phobius"/>
    </source>
</evidence>
<keyword evidence="1" id="KW-0472">Membrane</keyword>
<evidence type="ECO:0000313" key="3">
    <source>
        <dbReference type="Proteomes" id="UP000323537"/>
    </source>
</evidence>
<keyword evidence="1" id="KW-0812">Transmembrane</keyword>
<dbReference type="AlphaFoldDB" id="A0A1I3CRM5"/>
<organism evidence="2 3">
    <name type="scientific">Halorubrum aquaticum</name>
    <dbReference type="NCBI Taxonomy" id="387340"/>
    <lineage>
        <taxon>Archaea</taxon>
        <taxon>Methanobacteriati</taxon>
        <taxon>Methanobacteriota</taxon>
        <taxon>Stenosarchaea group</taxon>
        <taxon>Halobacteria</taxon>
        <taxon>Halobacteriales</taxon>
        <taxon>Haloferacaceae</taxon>
        <taxon>Halorubrum</taxon>
    </lineage>
</organism>
<sequence>MTPVLSTDLLAIVALVVVLAGAVNGVAGFGFAVVGTTVLATTLDPATAVAFMILPMFAVNVALVGDLSGEDLRTCGRRFVPLLVSALVVRQ</sequence>
<gene>
    <name evidence="2" type="ORF">SAMN04488066_1287</name>
</gene>
<dbReference type="Proteomes" id="UP000323537">
    <property type="component" value="Unassembled WGS sequence"/>
</dbReference>
<evidence type="ECO:0000313" key="2">
    <source>
        <dbReference type="EMBL" id="SFH77165.1"/>
    </source>
</evidence>
<keyword evidence="3" id="KW-1185">Reference proteome</keyword>